<evidence type="ECO:0000256" key="3">
    <source>
        <dbReference type="ARBA" id="ARBA00022729"/>
    </source>
</evidence>
<dbReference type="EMBL" id="CAACYH010000004">
    <property type="protein sequence ID" value="VFB13599.1"/>
    <property type="molecule type" value="Genomic_DNA"/>
</dbReference>
<evidence type="ECO:0000256" key="5">
    <source>
        <dbReference type="ARBA" id="ARBA00023237"/>
    </source>
</evidence>
<evidence type="ECO:0000259" key="7">
    <source>
        <dbReference type="Pfam" id="PF14322"/>
    </source>
</evidence>
<dbReference type="Pfam" id="PF14322">
    <property type="entry name" value="SusD-like_3"/>
    <property type="match status" value="1"/>
</dbReference>
<reference evidence="8 9" key="1">
    <citation type="submission" date="2019-02" db="EMBL/GenBank/DDBJ databases">
        <authorList>
            <consortium name="Pathogen Informatics"/>
        </authorList>
    </citation>
    <scope>NUCLEOTIDE SEQUENCE [LARGE SCALE GENOMIC DNA]</scope>
    <source>
        <strain evidence="8 9">3012STDY7078512</strain>
    </source>
</reference>
<feature type="domain" description="SusD-like N-terminal" evidence="7">
    <location>
        <begin position="126"/>
        <end position="228"/>
    </location>
</feature>
<evidence type="ECO:0000256" key="2">
    <source>
        <dbReference type="ARBA" id="ARBA00006275"/>
    </source>
</evidence>
<evidence type="ECO:0000256" key="1">
    <source>
        <dbReference type="ARBA" id="ARBA00004442"/>
    </source>
</evidence>
<dbReference type="InterPro" id="IPR011990">
    <property type="entry name" value="TPR-like_helical_dom_sf"/>
</dbReference>
<sequence>MKNKIINILFACFAAGFTFTSCTDYLERDSESVLSEEDAFKNFNNFQGFIEVMYNVIPDVAKHYWVSSFNWGDDEVITTGNGEYLMGYAIDGGNYRSYINKGDCFLDRPWAIDQRQGSAGPRFDKSLWGGGWYAIRQANLGLEALEKGLLKDATKEERDLIEGQLYFFRAWFYFQLTTYWGGLPYIESVLPSDAQFTLPRESYAENAEKMARDFQRAADLLPIDWDNTAAGSRTKGNNAFRPNKIWALSYLGKSLLYAGSPLMANGAENNNRSYNAEFCKRAADALGKVLDLVESGQTQYALVDFDKYSTLFYTKEQNWLMPGGTEAIMRSPTYGADSFWRQMNSYQLSYICNGDGIILCPAANYVNYFGMANGLPLNDAESEFSQSQPWKGRDPRFYNNFVYDGVRMIKGAAEGDQANYQYANLYEGGNACDDPRKTSRTGYFNYKFIPLGANNVDSDYGYGKATHFHLSWLRLAEVYLLYAEAAAQGYGSANGKSASFSKTAVEAVNAIRSRAGVGGVADRYANNLEMFMGEVRRERAVELAYEGHRFNDLRRWKLLTEYPYNIKTMQKFDRAEEFDPEADPKERKVVNFREEVVTQRNLSSRHYWLPFKTDDVTMYPEFYQNPGW</sequence>
<dbReference type="PROSITE" id="PS51257">
    <property type="entry name" value="PROKAR_LIPOPROTEIN"/>
    <property type="match status" value="1"/>
</dbReference>
<dbReference type="Gene3D" id="1.25.40.390">
    <property type="match status" value="1"/>
</dbReference>
<gene>
    <name evidence="8" type="ORF">NCTC7812_01126</name>
</gene>
<evidence type="ECO:0000256" key="4">
    <source>
        <dbReference type="ARBA" id="ARBA00023136"/>
    </source>
</evidence>
<evidence type="ECO:0000313" key="8">
    <source>
        <dbReference type="EMBL" id="VFB13599.1"/>
    </source>
</evidence>
<dbReference type="InterPro" id="IPR033985">
    <property type="entry name" value="SusD-like_N"/>
</dbReference>
<accession>A0A449I2G2</accession>
<dbReference type="AlphaFoldDB" id="A0A449I2G2"/>
<dbReference type="Pfam" id="PF07980">
    <property type="entry name" value="SusD_RagB"/>
    <property type="match status" value="1"/>
</dbReference>
<organism evidence="8 9">
    <name type="scientific">Prevotella heparinolytica</name>
    <dbReference type="NCBI Taxonomy" id="28113"/>
    <lineage>
        <taxon>Bacteria</taxon>
        <taxon>Pseudomonadati</taxon>
        <taxon>Bacteroidota</taxon>
        <taxon>Bacteroidia</taxon>
        <taxon>Bacteroidales</taxon>
        <taxon>Bacteroidaceae</taxon>
        <taxon>Bacteroides</taxon>
    </lineage>
</organism>
<dbReference type="Proteomes" id="UP000396835">
    <property type="component" value="Unassembled WGS sequence"/>
</dbReference>
<proteinExistence type="inferred from homology"/>
<dbReference type="RefSeq" id="WP_131751918.1">
    <property type="nucleotide sequence ID" value="NZ_CAACYH010000004.1"/>
</dbReference>
<feature type="domain" description="RagB/SusD" evidence="6">
    <location>
        <begin position="326"/>
        <end position="628"/>
    </location>
</feature>
<comment type="subcellular location">
    <subcellularLocation>
        <location evidence="1">Cell outer membrane</location>
    </subcellularLocation>
</comment>
<dbReference type="OrthoDB" id="1109873at2"/>
<dbReference type="InterPro" id="IPR012944">
    <property type="entry name" value="SusD_RagB_dom"/>
</dbReference>
<keyword evidence="5" id="KW-0998">Cell outer membrane</keyword>
<keyword evidence="3" id="KW-0732">Signal</keyword>
<comment type="similarity">
    <text evidence="2">Belongs to the SusD family.</text>
</comment>
<dbReference type="GO" id="GO:0009279">
    <property type="term" value="C:cell outer membrane"/>
    <property type="evidence" value="ECO:0007669"/>
    <property type="project" value="UniProtKB-SubCell"/>
</dbReference>
<dbReference type="SUPFAM" id="SSF48452">
    <property type="entry name" value="TPR-like"/>
    <property type="match status" value="1"/>
</dbReference>
<protein>
    <submittedName>
        <fullName evidence="8">SusD family</fullName>
    </submittedName>
</protein>
<evidence type="ECO:0000313" key="9">
    <source>
        <dbReference type="Proteomes" id="UP000396835"/>
    </source>
</evidence>
<name>A0A449I2G2_9BACE</name>
<evidence type="ECO:0000259" key="6">
    <source>
        <dbReference type="Pfam" id="PF07980"/>
    </source>
</evidence>
<keyword evidence="4" id="KW-0472">Membrane</keyword>